<dbReference type="Pfam" id="PF05973">
    <property type="entry name" value="Gp49"/>
    <property type="match status" value="1"/>
</dbReference>
<dbReference type="EMBL" id="QREV01000010">
    <property type="protein sequence ID" value="RDU49947.1"/>
    <property type="molecule type" value="Genomic_DNA"/>
</dbReference>
<dbReference type="InterPro" id="IPR009241">
    <property type="entry name" value="HigB-like"/>
</dbReference>
<accession>A0A3D8HH71</accession>
<reference evidence="1 4" key="2">
    <citation type="submission" date="2020-08" db="EMBL/GenBank/DDBJ databases">
        <title>Genome public.</title>
        <authorList>
            <person name="Liu C."/>
            <person name="Sun Q."/>
        </authorList>
    </citation>
    <scope>NUCLEOTIDE SEQUENCE [LARGE SCALE GENOMIC DNA]</scope>
    <source>
        <strain evidence="1 4">426_9</strain>
    </source>
</reference>
<evidence type="ECO:0000313" key="1">
    <source>
        <dbReference type="EMBL" id="MBC8601264.1"/>
    </source>
</evidence>
<evidence type="ECO:0000313" key="3">
    <source>
        <dbReference type="Proteomes" id="UP000256321"/>
    </source>
</evidence>
<evidence type="ECO:0000313" key="4">
    <source>
        <dbReference type="Proteomes" id="UP000629596"/>
    </source>
</evidence>
<evidence type="ECO:0000313" key="2">
    <source>
        <dbReference type="EMBL" id="RDU49947.1"/>
    </source>
</evidence>
<dbReference type="Proteomes" id="UP000629596">
    <property type="component" value="Unassembled WGS sequence"/>
</dbReference>
<organism evidence="2 3">
    <name type="scientific">Parabacteroides acidifaciens</name>
    <dbReference type="NCBI Taxonomy" id="2290935"/>
    <lineage>
        <taxon>Bacteria</taxon>
        <taxon>Pseudomonadati</taxon>
        <taxon>Bacteroidota</taxon>
        <taxon>Bacteroidia</taxon>
        <taxon>Bacteroidales</taxon>
        <taxon>Tannerellaceae</taxon>
        <taxon>Parabacteroides</taxon>
    </lineage>
</organism>
<keyword evidence="4" id="KW-1185">Reference proteome</keyword>
<gene>
    <name evidence="2" type="ORF">DWU89_06090</name>
    <name evidence="1" type="ORF">H8784_05955</name>
</gene>
<comment type="caution">
    <text evidence="2">The sequence shown here is derived from an EMBL/GenBank/DDBJ whole genome shotgun (WGS) entry which is preliminary data.</text>
</comment>
<proteinExistence type="predicted"/>
<reference evidence="2 3" key="1">
    <citation type="submission" date="2018-07" db="EMBL/GenBank/DDBJ databases">
        <title>Parabacteroides acidifaciens nov. sp., isolated from human feces.</title>
        <authorList>
            <person name="Wang Y.J."/>
        </authorList>
    </citation>
    <scope>NUCLEOTIDE SEQUENCE [LARGE SCALE GENOMIC DNA]</scope>
    <source>
        <strain evidence="2 3">426-9</strain>
    </source>
</reference>
<dbReference type="EMBL" id="JACRTI010000010">
    <property type="protein sequence ID" value="MBC8601264.1"/>
    <property type="molecule type" value="Genomic_DNA"/>
</dbReference>
<dbReference type="Proteomes" id="UP000256321">
    <property type="component" value="Unassembled WGS sequence"/>
</dbReference>
<sequence>MENIRNIFFYGNYAKEFIKEQRFPIQKKIKFVFDLIRYESRVSKQFLKHIEGAKGLYEIRIEADRDIVRIFCCFDEGQLIVLFNGFQKKTRKTPTKEIQKALLLMEEYFTNKR</sequence>
<protein>
    <submittedName>
        <fullName evidence="2">Type II toxin-antitoxin system RelE/ParE family toxin</fullName>
    </submittedName>
</protein>
<name>A0A3D8HH71_9BACT</name>
<dbReference type="RefSeq" id="WP_115498752.1">
    <property type="nucleotide sequence ID" value="NZ_JACRTI010000010.1"/>
</dbReference>
<dbReference type="AlphaFoldDB" id="A0A3D8HH71"/>